<reference evidence="10 11" key="1">
    <citation type="journal article" date="2019" name="Nat. Med.">
        <title>A library of human gut bacterial isolates paired with longitudinal multiomics data enables mechanistic microbiome research.</title>
        <authorList>
            <person name="Poyet M."/>
            <person name="Groussin M."/>
            <person name="Gibbons S.M."/>
            <person name="Avila-Pacheco J."/>
            <person name="Jiang X."/>
            <person name="Kearney S.M."/>
            <person name="Perrotta A.R."/>
            <person name="Berdy B."/>
            <person name="Zhao S."/>
            <person name="Lieberman T.D."/>
            <person name="Swanson P.K."/>
            <person name="Smith M."/>
            <person name="Roesemann S."/>
            <person name="Alexander J.E."/>
            <person name="Rich S.A."/>
            <person name="Livny J."/>
            <person name="Vlamakis H."/>
            <person name="Clish C."/>
            <person name="Bullock K."/>
            <person name="Deik A."/>
            <person name="Scott J."/>
            <person name="Pierce K.A."/>
            <person name="Xavier R.J."/>
            <person name="Alm E.J."/>
        </authorList>
    </citation>
    <scope>NUCLEOTIDE SEQUENCE [LARGE SCALE GENOMIC DNA]</scope>
    <source>
        <strain evidence="10 11">BIOML-A2</strain>
    </source>
</reference>
<dbReference type="InterPro" id="IPR036097">
    <property type="entry name" value="HisK_dim/P_sf"/>
</dbReference>
<comment type="subcellular location">
    <subcellularLocation>
        <location evidence="2">Cell membrane</location>
        <topology evidence="2">Multi-pass membrane protein</topology>
    </subcellularLocation>
</comment>
<evidence type="ECO:0000256" key="7">
    <source>
        <dbReference type="ARBA" id="ARBA00022777"/>
    </source>
</evidence>
<dbReference type="InterPro" id="IPR003661">
    <property type="entry name" value="HisK_dim/P_dom"/>
</dbReference>
<dbReference type="InterPro" id="IPR003594">
    <property type="entry name" value="HATPase_dom"/>
</dbReference>
<keyword evidence="4" id="KW-1003">Cell membrane</keyword>
<dbReference type="RefSeq" id="WP_155168234.1">
    <property type="nucleotide sequence ID" value="NZ_DBEWSE010000081.1"/>
</dbReference>
<sequence length="598" mass="66678">MNLKKLLSTFLWVLILVISVPCLAYEGLTVKIGYAQGLELYHQSSILKETLEYLQKKIPNYRFELLPISSVDTQEDIKKEKIDFLIAPSNFFVELSGGIPFTHLATRIFDGTKDPAKTVGSTFVVRAERNDIQSIKDLRGKNCAASLPDSLGGWLAALGEIKEHGFDPDNFFKTKNFTQFQVPDVLNSVLSGSSDVGILSTCILEEAEALGMIEKGSLRVINKKTDDLSPIHCARSTQLYSDMSFVSLQGVPEPLVREVTVALLSMPVFDHSRWSVENDQYSIRKLLRELRLGPYSYLRDNSLTGLAKRYKTEIIAFVGILLFLIFNEFNLRRLVNKRTRQLSDALKAKEEADREAAEERKKFATLEKNGIIAQLGTIIAHEAKQPIATLTNYLQIFKMYLDRKNDNDAFSKDVFENMENQVSRLNTLVNSVRNFAKQKQNPQIKTDLVLITQKAIRSLEATEPDIEKVKISFNSKLKTALVLADPFSLELLILNLLRNGAQEAVSNTAKGSPILKVELSLSNDNKSFILLVENSGNLMTDKDLSRLVSLGESVKPDGLGLGLSIIRGIADLHGADLGFTGRDKGGVIASLRIDQLHV</sequence>
<comment type="catalytic activity">
    <reaction evidence="1">
        <text>ATP + protein L-histidine = ADP + protein N-phospho-L-histidine.</text>
        <dbReference type="EC" id="2.7.13.3"/>
    </reaction>
</comment>
<dbReference type="EC" id="2.7.13.3" evidence="3"/>
<dbReference type="GO" id="GO:0005886">
    <property type="term" value="C:plasma membrane"/>
    <property type="evidence" value="ECO:0007669"/>
    <property type="project" value="UniProtKB-SubCell"/>
</dbReference>
<feature type="domain" description="Histidine kinase" evidence="9">
    <location>
        <begin position="378"/>
        <end position="597"/>
    </location>
</feature>
<keyword evidence="4" id="KW-0472">Membrane</keyword>
<evidence type="ECO:0000256" key="8">
    <source>
        <dbReference type="ARBA" id="ARBA00022840"/>
    </source>
</evidence>
<dbReference type="SMART" id="SM00388">
    <property type="entry name" value="HisKA"/>
    <property type="match status" value="1"/>
</dbReference>
<dbReference type="GO" id="GO:0005524">
    <property type="term" value="F:ATP binding"/>
    <property type="evidence" value="ECO:0007669"/>
    <property type="project" value="UniProtKB-KW"/>
</dbReference>
<dbReference type="InterPro" id="IPR036890">
    <property type="entry name" value="HATPase_C_sf"/>
</dbReference>
<evidence type="ECO:0000313" key="10">
    <source>
        <dbReference type="EMBL" id="MTU43734.1"/>
    </source>
</evidence>
<evidence type="ECO:0000313" key="11">
    <source>
        <dbReference type="Proteomes" id="UP000462362"/>
    </source>
</evidence>
<name>A0A6I3S2H5_9BURK</name>
<evidence type="ECO:0000256" key="4">
    <source>
        <dbReference type="ARBA" id="ARBA00022475"/>
    </source>
</evidence>
<evidence type="ECO:0000256" key="3">
    <source>
        <dbReference type="ARBA" id="ARBA00012438"/>
    </source>
</evidence>
<comment type="caution">
    <text evidence="10">The sequence shown here is derived from an EMBL/GenBank/DDBJ whole genome shotgun (WGS) entry which is preliminary data.</text>
</comment>
<dbReference type="InterPro" id="IPR050980">
    <property type="entry name" value="2C_sensor_his_kinase"/>
</dbReference>
<evidence type="ECO:0000256" key="5">
    <source>
        <dbReference type="ARBA" id="ARBA00022679"/>
    </source>
</evidence>
<keyword evidence="6" id="KW-0547">Nucleotide-binding</keyword>
<dbReference type="InterPro" id="IPR005467">
    <property type="entry name" value="His_kinase_dom"/>
</dbReference>
<dbReference type="SUPFAM" id="SSF47384">
    <property type="entry name" value="Homodimeric domain of signal transducing histidine kinase"/>
    <property type="match status" value="1"/>
</dbReference>
<evidence type="ECO:0000256" key="2">
    <source>
        <dbReference type="ARBA" id="ARBA00004651"/>
    </source>
</evidence>
<dbReference type="PROSITE" id="PS50109">
    <property type="entry name" value="HIS_KIN"/>
    <property type="match status" value="1"/>
</dbReference>
<dbReference type="Pfam" id="PF00512">
    <property type="entry name" value="HisKA"/>
    <property type="match status" value="1"/>
</dbReference>
<dbReference type="SUPFAM" id="SSF53850">
    <property type="entry name" value="Periplasmic binding protein-like II"/>
    <property type="match status" value="1"/>
</dbReference>
<protein>
    <recommendedName>
        <fullName evidence="3">histidine kinase</fullName>
        <ecNumber evidence="3">2.7.13.3</ecNumber>
    </recommendedName>
</protein>
<evidence type="ECO:0000259" key="9">
    <source>
        <dbReference type="PROSITE" id="PS50109"/>
    </source>
</evidence>
<keyword evidence="8" id="KW-0067">ATP-binding</keyword>
<dbReference type="Gene3D" id="3.30.565.10">
    <property type="entry name" value="Histidine kinase-like ATPase, C-terminal domain"/>
    <property type="match status" value="1"/>
</dbReference>
<dbReference type="PANTHER" id="PTHR44936">
    <property type="entry name" value="SENSOR PROTEIN CREC"/>
    <property type="match status" value="1"/>
</dbReference>
<dbReference type="CDD" id="cd00082">
    <property type="entry name" value="HisKA"/>
    <property type="match status" value="1"/>
</dbReference>
<dbReference type="SMART" id="SM00387">
    <property type="entry name" value="HATPase_c"/>
    <property type="match status" value="1"/>
</dbReference>
<dbReference type="GO" id="GO:0000155">
    <property type="term" value="F:phosphorelay sensor kinase activity"/>
    <property type="evidence" value="ECO:0007669"/>
    <property type="project" value="InterPro"/>
</dbReference>
<proteinExistence type="predicted"/>
<gene>
    <name evidence="10" type="ORF">GMD42_08905</name>
</gene>
<dbReference type="Proteomes" id="UP000462362">
    <property type="component" value="Unassembled WGS sequence"/>
</dbReference>
<dbReference type="EMBL" id="WNCL01000027">
    <property type="protein sequence ID" value="MTU43734.1"/>
    <property type="molecule type" value="Genomic_DNA"/>
</dbReference>
<keyword evidence="7" id="KW-0418">Kinase</keyword>
<keyword evidence="5" id="KW-0808">Transferase</keyword>
<dbReference type="Pfam" id="PF12974">
    <property type="entry name" value="Phosphonate-bd"/>
    <property type="match status" value="1"/>
</dbReference>
<dbReference type="Gene3D" id="1.10.287.130">
    <property type="match status" value="1"/>
</dbReference>
<dbReference type="SUPFAM" id="SSF55874">
    <property type="entry name" value="ATPase domain of HSP90 chaperone/DNA topoisomerase II/histidine kinase"/>
    <property type="match status" value="1"/>
</dbReference>
<dbReference type="Gene3D" id="3.40.190.10">
    <property type="entry name" value="Periplasmic binding protein-like II"/>
    <property type="match status" value="1"/>
</dbReference>
<evidence type="ECO:0000256" key="6">
    <source>
        <dbReference type="ARBA" id="ARBA00022741"/>
    </source>
</evidence>
<dbReference type="Pfam" id="PF02518">
    <property type="entry name" value="HATPase_c"/>
    <property type="match status" value="1"/>
</dbReference>
<dbReference type="PANTHER" id="PTHR44936:SF10">
    <property type="entry name" value="SENSOR PROTEIN RSTB"/>
    <property type="match status" value="1"/>
</dbReference>
<organism evidence="10 11">
    <name type="scientific">Parasutterella excrementihominis</name>
    <dbReference type="NCBI Taxonomy" id="487175"/>
    <lineage>
        <taxon>Bacteria</taxon>
        <taxon>Pseudomonadati</taxon>
        <taxon>Pseudomonadota</taxon>
        <taxon>Betaproteobacteria</taxon>
        <taxon>Burkholderiales</taxon>
        <taxon>Sutterellaceae</taxon>
        <taxon>Parasutterella</taxon>
    </lineage>
</organism>
<accession>A0A6I3S2H5</accession>
<evidence type="ECO:0000256" key="1">
    <source>
        <dbReference type="ARBA" id="ARBA00000085"/>
    </source>
</evidence>
<dbReference type="AlphaFoldDB" id="A0A6I3S2H5"/>